<organism evidence="14 15">
    <name type="scientific">Streptomyces vietnamensis</name>
    <dbReference type="NCBI Taxonomy" id="362257"/>
    <lineage>
        <taxon>Bacteria</taxon>
        <taxon>Bacillati</taxon>
        <taxon>Actinomycetota</taxon>
        <taxon>Actinomycetes</taxon>
        <taxon>Kitasatosporales</taxon>
        <taxon>Streptomycetaceae</taxon>
        <taxon>Streptomyces</taxon>
    </lineage>
</organism>
<dbReference type="Pfam" id="PF02225">
    <property type="entry name" value="PA"/>
    <property type="match status" value="1"/>
</dbReference>
<dbReference type="Pfam" id="PF06280">
    <property type="entry name" value="fn3_5"/>
    <property type="match status" value="1"/>
</dbReference>
<keyword evidence="7 9" id="KW-0720">Serine protease</keyword>
<dbReference type="PANTHER" id="PTHR43806:SF11">
    <property type="entry name" value="CEREVISIN-RELATED"/>
    <property type="match status" value="1"/>
</dbReference>
<evidence type="ECO:0000256" key="1">
    <source>
        <dbReference type="ARBA" id="ARBA00011073"/>
    </source>
</evidence>
<feature type="active site" description="Charge relay system" evidence="8 9">
    <location>
        <position position="150"/>
    </location>
</feature>
<evidence type="ECO:0000259" key="11">
    <source>
        <dbReference type="Pfam" id="PF00082"/>
    </source>
</evidence>
<keyword evidence="3" id="KW-0964">Secreted</keyword>
<gene>
    <name evidence="14" type="ORF">SVTN_15450</name>
</gene>
<evidence type="ECO:0000256" key="2">
    <source>
        <dbReference type="ARBA" id="ARBA00022512"/>
    </source>
</evidence>
<dbReference type="STRING" id="362257.SVTN_15450"/>
<proteinExistence type="inferred from homology"/>
<dbReference type="CDD" id="cd04818">
    <property type="entry name" value="PA_subtilisin_1"/>
    <property type="match status" value="1"/>
</dbReference>
<dbReference type="PRINTS" id="PR00723">
    <property type="entry name" value="SUBTILISIN"/>
</dbReference>
<evidence type="ECO:0000256" key="9">
    <source>
        <dbReference type="PROSITE-ProRule" id="PRU01240"/>
    </source>
</evidence>
<evidence type="ECO:0000256" key="5">
    <source>
        <dbReference type="ARBA" id="ARBA00022729"/>
    </source>
</evidence>
<dbReference type="PROSITE" id="PS00136">
    <property type="entry name" value="SUBTILASE_ASP"/>
    <property type="match status" value="1"/>
</dbReference>
<evidence type="ECO:0000256" key="8">
    <source>
        <dbReference type="PIRSR" id="PIRSR615500-1"/>
    </source>
</evidence>
<dbReference type="SUPFAM" id="SSF52025">
    <property type="entry name" value="PA domain"/>
    <property type="match status" value="1"/>
</dbReference>
<dbReference type="HOGENOM" id="CLU_003559_3_1_11"/>
<dbReference type="AlphaFoldDB" id="A0A0B5I5C2"/>
<feature type="domain" description="PA" evidence="12">
    <location>
        <begin position="363"/>
        <end position="436"/>
    </location>
</feature>
<reference evidence="14 15" key="1">
    <citation type="submission" date="2014-12" db="EMBL/GenBank/DDBJ databases">
        <title>Complete genome sequence of Streptomyces vietnamensis strain GIMV4.0001, a genetic manipulable producer of the benzoisochromanequinone antibiotic granaticin.</title>
        <authorList>
            <person name="Deng M.R."/>
            <person name="Guo J."/>
            <person name="Ma L.Y."/>
            <person name="Feng G.D."/>
            <person name="Mo C.Y."/>
            <person name="Zhu H.H."/>
        </authorList>
    </citation>
    <scope>NUCLEOTIDE SEQUENCE [LARGE SCALE GENOMIC DNA]</scope>
    <source>
        <strain evidence="15">GIMV4.0001</strain>
    </source>
</reference>
<dbReference type="PANTHER" id="PTHR43806">
    <property type="entry name" value="PEPTIDASE S8"/>
    <property type="match status" value="1"/>
</dbReference>
<dbReference type="InterPro" id="IPR010435">
    <property type="entry name" value="C5a/SBT2-like_Fn3"/>
</dbReference>
<dbReference type="CDD" id="cd07489">
    <property type="entry name" value="Peptidases_S8_5"/>
    <property type="match status" value="1"/>
</dbReference>
<dbReference type="InterPro" id="IPR036852">
    <property type="entry name" value="Peptidase_S8/S53_dom_sf"/>
</dbReference>
<dbReference type="GO" id="GO:0004252">
    <property type="term" value="F:serine-type endopeptidase activity"/>
    <property type="evidence" value="ECO:0007669"/>
    <property type="project" value="UniProtKB-UniRule"/>
</dbReference>
<dbReference type="GO" id="GO:0016020">
    <property type="term" value="C:membrane"/>
    <property type="evidence" value="ECO:0007669"/>
    <property type="project" value="InterPro"/>
</dbReference>
<name>A0A0B5I5C2_9ACTN</name>
<dbReference type="PROSITE" id="PS00138">
    <property type="entry name" value="SUBTILASE_SER"/>
    <property type="match status" value="1"/>
</dbReference>
<feature type="active site" description="Charge relay system" evidence="8 9">
    <location>
        <position position="508"/>
    </location>
</feature>
<sequence length="837" mass="87067">MSAASVILAAPTASAQDGPSVPRSAAENTDLWFVELQSPPTADGARMSTTRDEKDAFRREARRRGLKFTERRSFDTLWNGLSIKIAGSQLDTLSQMRGVKAIYPVGTVALPPRKKPAAPRLATAIAMTGADVAQNELGLTGAGVKVGVIDTGIDYDHPDLGGCFGPGCRVVGGYDFVGDAFTGGDATPVPDANPDDCDGHGTHVAGIVGAKGQVTGVAPDVTFRAYKVFGCEGETTDDVVLQSLERAYADRVNVVNMSIGFDFAWPTHPVAQGADRLVRRGVPVVASIGNNGTNGLYSAGAPGVGNQVIGVASFDNTHTNLPYFTITPDGTKIGYEPLQGTPPPPTSGSFPMARTGTPTTADDACDPLPAGSLTGKVALVRRGTCPFHTKARNAELAGATGVVIYNNRPGRFSGSAPGEPALTIPVVGVSDTEGALIDGRLAAGPVTMTWTADRAAFPNATGNQISDFSSYGPTPDLVLKPDLGAPGGFIRSTFPVEKGGYATLSGTSMSSPHVAGGVALLLQAKPGTPPGTVRTLLQNTADPKPQAGAAGALDNVHRQGGGMLDIPGAVLAKARIEPSKLSLGESQAGPAARTLTVRNQTNVARTYQLTHAPARATGPNTYQVTQHDAAAGVAFTSGGNPVTQVTVPPGGSATVTATITAPASLADRGLYGGYLTFTDTQDPGQVFRVPYTGFKGDYQSIPVLTPTANGFPWLARLTGTDFQKVPPASATFSMAGAQNIPYVLAHLDHPARRLRVDVFQADNGRNWGRAVDLQYLARDAAQDDFYYFPFNGETRRGNTPVTVPNGQYVLRLTVLKALGTGPADTETFTSPVFTIAR</sequence>
<evidence type="ECO:0008006" key="16">
    <source>
        <dbReference type="Google" id="ProtNLM"/>
    </source>
</evidence>
<dbReference type="InterPro" id="IPR046450">
    <property type="entry name" value="PA_dom_sf"/>
</dbReference>
<dbReference type="InterPro" id="IPR015500">
    <property type="entry name" value="Peptidase_S8_subtilisin-rel"/>
</dbReference>
<dbReference type="PROSITE" id="PS51892">
    <property type="entry name" value="SUBTILASE"/>
    <property type="match status" value="1"/>
</dbReference>
<dbReference type="KEGG" id="svt:SVTN_15450"/>
<dbReference type="PROSITE" id="PS00137">
    <property type="entry name" value="SUBTILASE_HIS"/>
    <property type="match status" value="1"/>
</dbReference>
<protein>
    <recommendedName>
        <fullName evidence="16">Peptidase S8</fullName>
    </recommendedName>
</protein>
<dbReference type="InterPro" id="IPR034187">
    <property type="entry name" value="Peptidases_S8_5"/>
</dbReference>
<evidence type="ECO:0000259" key="13">
    <source>
        <dbReference type="Pfam" id="PF06280"/>
    </source>
</evidence>
<dbReference type="InterPro" id="IPR023828">
    <property type="entry name" value="Peptidase_S8_Ser-AS"/>
</dbReference>
<dbReference type="Proteomes" id="UP000031774">
    <property type="component" value="Chromosome"/>
</dbReference>
<evidence type="ECO:0000259" key="12">
    <source>
        <dbReference type="Pfam" id="PF02225"/>
    </source>
</evidence>
<dbReference type="SUPFAM" id="SSF52743">
    <property type="entry name" value="Subtilisin-like"/>
    <property type="match status" value="1"/>
</dbReference>
<evidence type="ECO:0000256" key="7">
    <source>
        <dbReference type="ARBA" id="ARBA00022825"/>
    </source>
</evidence>
<keyword evidence="15" id="KW-1185">Reference proteome</keyword>
<keyword evidence="5" id="KW-0732">Signal</keyword>
<evidence type="ECO:0000313" key="14">
    <source>
        <dbReference type="EMBL" id="AJF65597.1"/>
    </source>
</evidence>
<keyword evidence="6 9" id="KW-0378">Hydrolase</keyword>
<feature type="active site" description="Charge relay system" evidence="8 9">
    <location>
        <position position="200"/>
    </location>
</feature>
<dbReference type="Gene3D" id="3.40.50.200">
    <property type="entry name" value="Peptidase S8/S53 domain"/>
    <property type="match status" value="1"/>
</dbReference>
<dbReference type="GO" id="GO:0006508">
    <property type="term" value="P:proteolysis"/>
    <property type="evidence" value="ECO:0007669"/>
    <property type="project" value="UniProtKB-KW"/>
</dbReference>
<dbReference type="EMBL" id="CP010407">
    <property type="protein sequence ID" value="AJF65597.1"/>
    <property type="molecule type" value="Genomic_DNA"/>
</dbReference>
<evidence type="ECO:0000256" key="6">
    <source>
        <dbReference type="ARBA" id="ARBA00022801"/>
    </source>
</evidence>
<dbReference type="InterPro" id="IPR022398">
    <property type="entry name" value="Peptidase_S8_His-AS"/>
</dbReference>
<comment type="similarity">
    <text evidence="1 9 10">Belongs to the peptidase S8 family.</text>
</comment>
<dbReference type="Gene3D" id="2.60.40.1710">
    <property type="entry name" value="Subtilisin-like superfamily"/>
    <property type="match status" value="1"/>
</dbReference>
<dbReference type="InterPro" id="IPR000209">
    <property type="entry name" value="Peptidase_S8/S53_dom"/>
</dbReference>
<evidence type="ECO:0000256" key="3">
    <source>
        <dbReference type="ARBA" id="ARBA00022525"/>
    </source>
</evidence>
<feature type="domain" description="Peptidase S8/S53" evidence="11">
    <location>
        <begin position="141"/>
        <end position="546"/>
    </location>
</feature>
<dbReference type="Gene3D" id="3.50.30.30">
    <property type="match status" value="1"/>
</dbReference>
<accession>A0A0B5I5C2</accession>
<dbReference type="InterPro" id="IPR023827">
    <property type="entry name" value="Peptidase_S8_Asp-AS"/>
</dbReference>
<evidence type="ECO:0000313" key="15">
    <source>
        <dbReference type="Proteomes" id="UP000031774"/>
    </source>
</evidence>
<keyword evidence="4 9" id="KW-0645">Protease</keyword>
<evidence type="ECO:0000256" key="10">
    <source>
        <dbReference type="RuleBase" id="RU003355"/>
    </source>
</evidence>
<dbReference type="Pfam" id="PF00082">
    <property type="entry name" value="Peptidase_S8"/>
    <property type="match status" value="1"/>
</dbReference>
<dbReference type="InterPro" id="IPR003137">
    <property type="entry name" value="PA_domain"/>
</dbReference>
<evidence type="ECO:0000256" key="4">
    <source>
        <dbReference type="ARBA" id="ARBA00022670"/>
    </source>
</evidence>
<keyword evidence="2" id="KW-0134">Cell wall</keyword>
<feature type="domain" description="C5a peptidase/Subtilisin-like protease SBT2-like Fn3-like" evidence="13">
    <location>
        <begin position="591"/>
        <end position="692"/>
    </location>
</feature>
<dbReference type="InterPro" id="IPR050131">
    <property type="entry name" value="Peptidase_S8_subtilisin-like"/>
</dbReference>